<dbReference type="Pfam" id="PF09948">
    <property type="entry name" value="PpoB2"/>
    <property type="match status" value="1"/>
</dbReference>
<dbReference type="InterPro" id="IPR018688">
    <property type="entry name" value="PpoB2-like"/>
</dbReference>
<organism evidence="2 3">
    <name type="scientific">Gymnodinialimonas ceratoperidinii</name>
    <dbReference type="NCBI Taxonomy" id="2856823"/>
    <lineage>
        <taxon>Bacteria</taxon>
        <taxon>Pseudomonadati</taxon>
        <taxon>Pseudomonadota</taxon>
        <taxon>Alphaproteobacteria</taxon>
        <taxon>Rhodobacterales</taxon>
        <taxon>Paracoccaceae</taxon>
        <taxon>Gymnodinialimonas</taxon>
    </lineage>
</organism>
<evidence type="ECO:0000313" key="3">
    <source>
        <dbReference type="Proteomes" id="UP000825009"/>
    </source>
</evidence>
<keyword evidence="3" id="KW-1185">Reference proteome</keyword>
<sequence>MTHAFKSALWLTFFSIILISWVVLYQMSTGMGLDLIGRPTMDMGAMDMGTSEMGAMEMQAAPMGGMPASDMAASDMPAMELPAADMPAMDMSAMTRFNPLFGMWTLMMAAMMLPTLVPTLTNYDRLITSADGTRAGWLGVLAGYSIVWIAMAALFALTQIALLRAGVIDMMGVASNTWIAGGLLILVGGFQFTRAKEVCHGVCHAPMTYFLGHWRTGFSGGLRMGLGLGTFCAGCCWGFMALGFVGGMMSLLWMGLATLFMVFEKLPQIGHYVTKPLGAALMIGGLGVLAYPYIAA</sequence>
<protein>
    <submittedName>
        <fullName evidence="2">DUF2182 domain-containing protein</fullName>
    </submittedName>
</protein>
<keyword evidence="1" id="KW-0472">Membrane</keyword>
<dbReference type="AlphaFoldDB" id="A0A8F6TTZ2"/>
<feature type="transmembrane region" description="Helical" evidence="1">
    <location>
        <begin position="7"/>
        <end position="27"/>
    </location>
</feature>
<feature type="transmembrane region" description="Helical" evidence="1">
    <location>
        <begin position="135"/>
        <end position="157"/>
    </location>
</feature>
<proteinExistence type="predicted"/>
<keyword evidence="1" id="KW-1133">Transmembrane helix</keyword>
<feature type="transmembrane region" description="Helical" evidence="1">
    <location>
        <begin position="276"/>
        <end position="294"/>
    </location>
</feature>
<dbReference type="EMBL" id="CP079194">
    <property type="protein sequence ID" value="QXT38428.1"/>
    <property type="molecule type" value="Genomic_DNA"/>
</dbReference>
<reference evidence="2 3" key="1">
    <citation type="submission" date="2021-07" db="EMBL/GenBank/DDBJ databases">
        <title>A novel Jannaschia species isolated from marine dinoflagellate Ceratoperidinium margalefii.</title>
        <authorList>
            <person name="Jiang Y."/>
            <person name="Li Z."/>
        </authorList>
    </citation>
    <scope>NUCLEOTIDE SEQUENCE [LARGE SCALE GENOMIC DNA]</scope>
    <source>
        <strain evidence="2 3">J12C1-MA-4</strain>
    </source>
</reference>
<evidence type="ECO:0000313" key="2">
    <source>
        <dbReference type="EMBL" id="QXT38428.1"/>
    </source>
</evidence>
<feature type="transmembrane region" description="Helical" evidence="1">
    <location>
        <begin position="225"/>
        <end position="256"/>
    </location>
</feature>
<dbReference type="Proteomes" id="UP000825009">
    <property type="component" value="Chromosome"/>
</dbReference>
<gene>
    <name evidence="2" type="ORF">KYE46_10755</name>
</gene>
<keyword evidence="1" id="KW-0812">Transmembrane</keyword>
<feature type="transmembrane region" description="Helical" evidence="1">
    <location>
        <begin position="101"/>
        <end position="123"/>
    </location>
</feature>
<accession>A0A8F6TTZ2</accession>
<name>A0A8F6TTZ2_9RHOB</name>
<dbReference type="RefSeq" id="WP_219000624.1">
    <property type="nucleotide sequence ID" value="NZ_CP079194.1"/>
</dbReference>
<dbReference type="KEGG" id="gce:KYE46_10755"/>
<evidence type="ECO:0000256" key="1">
    <source>
        <dbReference type="SAM" id="Phobius"/>
    </source>
</evidence>
<feature type="transmembrane region" description="Helical" evidence="1">
    <location>
        <begin position="163"/>
        <end position="187"/>
    </location>
</feature>